<evidence type="ECO:0000256" key="1">
    <source>
        <dbReference type="ARBA" id="ARBA00022603"/>
    </source>
</evidence>
<dbReference type="Gene3D" id="3.20.20.150">
    <property type="entry name" value="Divalent-metal-dependent TIM barrel enzymes"/>
    <property type="match status" value="1"/>
</dbReference>
<feature type="binding site" evidence="5">
    <location>
        <begin position="134"/>
        <end position="135"/>
    </location>
    <ligand>
        <name>S-adenosyl-L-methionine</name>
        <dbReference type="ChEBI" id="CHEBI:59789"/>
    </ligand>
</feature>
<keyword evidence="11" id="KW-1185">Reference proteome</keyword>
<gene>
    <name evidence="10" type="ORF">Clacol_002777</name>
</gene>
<dbReference type="PANTHER" id="PTHR10738">
    <property type="entry name" value="PROTEIN ARGININE N-METHYLTRANSFERASE 5"/>
    <property type="match status" value="1"/>
</dbReference>
<organism evidence="10 11">
    <name type="scientific">Clathrus columnatus</name>
    <dbReference type="NCBI Taxonomy" id="1419009"/>
    <lineage>
        <taxon>Eukaryota</taxon>
        <taxon>Fungi</taxon>
        <taxon>Dikarya</taxon>
        <taxon>Basidiomycota</taxon>
        <taxon>Agaricomycotina</taxon>
        <taxon>Agaricomycetes</taxon>
        <taxon>Phallomycetidae</taxon>
        <taxon>Phallales</taxon>
        <taxon>Clathraceae</taxon>
        <taxon>Clathrus</taxon>
    </lineage>
</organism>
<dbReference type="GO" id="GO:0006355">
    <property type="term" value="P:regulation of DNA-templated transcription"/>
    <property type="evidence" value="ECO:0007669"/>
    <property type="project" value="TreeGrafter"/>
</dbReference>
<dbReference type="Gene3D" id="3.40.50.150">
    <property type="entry name" value="Vaccinia Virus protein VP39"/>
    <property type="match status" value="2"/>
</dbReference>
<keyword evidence="2" id="KW-0808">Transferase</keyword>
<dbReference type="AlphaFoldDB" id="A0AAV5A740"/>
<dbReference type="InterPro" id="IPR025799">
    <property type="entry name" value="Arg_MeTrfase"/>
</dbReference>
<dbReference type="Pfam" id="PF17286">
    <property type="entry name" value="PRMT5_C"/>
    <property type="match status" value="1"/>
</dbReference>
<dbReference type="PANTHER" id="PTHR10738:SF0">
    <property type="entry name" value="PROTEIN ARGININE N-METHYLTRANSFERASE 5"/>
    <property type="match status" value="1"/>
</dbReference>
<dbReference type="EMBL" id="BPWL01000003">
    <property type="protein sequence ID" value="GJJ08559.1"/>
    <property type="molecule type" value="Genomic_DNA"/>
</dbReference>
<dbReference type="PIRSF" id="PIRSF015894">
    <property type="entry name" value="Skb1_MeTrfase"/>
    <property type="match status" value="1"/>
</dbReference>
<feature type="active site" description="Proton donor/acceptor" evidence="4">
    <location>
        <position position="200"/>
    </location>
</feature>
<dbReference type="InterPro" id="IPR035247">
    <property type="entry name" value="PRMT5_TIM"/>
</dbReference>
<feature type="active site" description="Proton donor/acceptor" evidence="4">
    <location>
        <position position="191"/>
    </location>
</feature>
<feature type="domain" description="PRMT5 TIM barrel" evidence="8">
    <location>
        <begin position="5"/>
        <end position="84"/>
    </location>
</feature>
<feature type="binding site" evidence="5">
    <location>
        <position position="125"/>
    </location>
    <ligand>
        <name>S-adenosyl-L-methionine</name>
        <dbReference type="ChEBI" id="CHEBI:59789"/>
    </ligand>
</feature>
<feature type="site" description="Critical for specifying symmetric addition of methyl groups" evidence="6">
    <location>
        <position position="128"/>
    </location>
</feature>
<dbReference type="Proteomes" id="UP001050691">
    <property type="component" value="Unassembled WGS sequence"/>
</dbReference>
<keyword evidence="1" id="KW-0489">Methyltransferase</keyword>
<dbReference type="GO" id="GO:0005634">
    <property type="term" value="C:nucleus"/>
    <property type="evidence" value="ECO:0007669"/>
    <property type="project" value="TreeGrafter"/>
</dbReference>
<evidence type="ECO:0000256" key="2">
    <source>
        <dbReference type="ARBA" id="ARBA00022679"/>
    </source>
</evidence>
<dbReference type="InterPro" id="IPR035248">
    <property type="entry name" value="PRMT5_C"/>
</dbReference>
<dbReference type="InterPro" id="IPR029063">
    <property type="entry name" value="SAM-dependent_MTases_sf"/>
</dbReference>
<feature type="binding site" evidence="5">
    <location>
        <begin position="175"/>
        <end position="176"/>
    </location>
    <ligand>
        <name>S-adenosyl-L-methionine</name>
        <dbReference type="ChEBI" id="CHEBI:59789"/>
    </ligand>
</feature>
<accession>A0AAV5A740</accession>
<feature type="binding site" evidence="5">
    <location>
        <position position="159"/>
    </location>
    <ligand>
        <name>S-adenosyl-L-methionine</name>
        <dbReference type="ChEBI" id="CHEBI:59789"/>
    </ligand>
</feature>
<dbReference type="Pfam" id="PF17285">
    <property type="entry name" value="PRMT5_TIM"/>
    <property type="match status" value="1"/>
</dbReference>
<evidence type="ECO:0000313" key="11">
    <source>
        <dbReference type="Proteomes" id="UP001050691"/>
    </source>
</evidence>
<dbReference type="InterPro" id="IPR007857">
    <property type="entry name" value="Arg_MeTrfase_PRMT5"/>
</dbReference>
<dbReference type="GO" id="GO:0032259">
    <property type="term" value="P:methylation"/>
    <property type="evidence" value="ECO:0007669"/>
    <property type="project" value="UniProtKB-KW"/>
</dbReference>
<dbReference type="InterPro" id="IPR035075">
    <property type="entry name" value="PRMT5"/>
</dbReference>
<comment type="caution">
    <text evidence="10">The sequence shown here is derived from an EMBL/GenBank/DDBJ whole genome shotgun (WGS) entry which is preliminary data.</text>
</comment>
<evidence type="ECO:0000259" key="7">
    <source>
        <dbReference type="Pfam" id="PF05185"/>
    </source>
</evidence>
<dbReference type="GO" id="GO:0016274">
    <property type="term" value="F:protein-arginine N-methyltransferase activity"/>
    <property type="evidence" value="ECO:0007669"/>
    <property type="project" value="InterPro"/>
</dbReference>
<feature type="domain" description="PRMT5 arginine-N-methyltransferase" evidence="7">
    <location>
        <begin position="99"/>
        <end position="152"/>
    </location>
</feature>
<dbReference type="Gene3D" id="2.70.160.11">
    <property type="entry name" value="Hnrnp arginine n-methyltransferase1"/>
    <property type="match status" value="1"/>
</dbReference>
<evidence type="ECO:0000259" key="8">
    <source>
        <dbReference type="Pfam" id="PF17285"/>
    </source>
</evidence>
<protein>
    <recommendedName>
        <fullName evidence="12">Protein arginine N-methyltransferase 5</fullName>
    </recommendedName>
</protein>
<keyword evidence="3 5" id="KW-0949">S-adenosyl-L-methionine</keyword>
<proteinExistence type="predicted"/>
<evidence type="ECO:0000256" key="5">
    <source>
        <dbReference type="PIRSR" id="PIRSR015894-2"/>
    </source>
</evidence>
<evidence type="ECO:0000259" key="9">
    <source>
        <dbReference type="Pfam" id="PF17286"/>
    </source>
</evidence>
<reference evidence="10" key="1">
    <citation type="submission" date="2021-10" db="EMBL/GenBank/DDBJ databases">
        <title>De novo Genome Assembly of Clathrus columnatus (Basidiomycota, Fungi) Using Illumina and Nanopore Sequence Data.</title>
        <authorList>
            <person name="Ogiso-Tanaka E."/>
            <person name="Itagaki H."/>
            <person name="Hosoya T."/>
            <person name="Hosaka K."/>
        </authorList>
    </citation>
    <scope>NUCLEOTIDE SEQUENCE</scope>
    <source>
        <strain evidence="10">MO-923</strain>
    </source>
</reference>
<feature type="domain" description="PRMT5 oligomerisation" evidence="9">
    <location>
        <begin position="223"/>
        <end position="367"/>
    </location>
</feature>
<name>A0AAV5A740_9AGAM</name>
<feature type="domain" description="PRMT5 arginine-N-methyltransferase" evidence="7">
    <location>
        <begin position="156"/>
        <end position="220"/>
    </location>
</feature>
<evidence type="ECO:0000256" key="6">
    <source>
        <dbReference type="PIRSR" id="PIRSR015894-3"/>
    </source>
</evidence>
<dbReference type="GO" id="GO:0005829">
    <property type="term" value="C:cytosol"/>
    <property type="evidence" value="ECO:0007669"/>
    <property type="project" value="TreeGrafter"/>
</dbReference>
<evidence type="ECO:0008006" key="12">
    <source>
        <dbReference type="Google" id="ProtNLM"/>
    </source>
</evidence>
<dbReference type="Pfam" id="PF05185">
    <property type="entry name" value="PRMT5"/>
    <property type="match status" value="2"/>
</dbReference>
<evidence type="ECO:0000313" key="10">
    <source>
        <dbReference type="EMBL" id="GJJ08559.1"/>
    </source>
</evidence>
<dbReference type="SUPFAM" id="SSF53335">
    <property type="entry name" value="S-adenosyl-L-methionine-dependent methyltransferases"/>
    <property type="match status" value="1"/>
</dbReference>
<evidence type="ECO:0000256" key="3">
    <source>
        <dbReference type="ARBA" id="ARBA00022691"/>
    </source>
</evidence>
<sequence>MSKPFPATHQLIIWTSEPTRFLFVSARCFISNPKGFPVLPKLAQDFIRGIIHQRPTIILAHIDLHLHPQGGEVAYLQYIRHLEKTSPQIQAAEIEGTLEHFARGYQDYLQAPLQPLMDNLPSITYEMFEKDPVKYAQYEKAIELAVKDKLAVQERVLQERNRKEWNGDIELIFGDMRSIELPEKVDILVSELLGSFGDNELSPECLDGAMRFLGQNGVSIPSSYTAYLTPLSSTKLYSEVHSSLKDDKVAETPYVVLFNAVNILSNDDQGPRKQCGGCIQKCWSFAHPNYNINLDSRGLPFSNNHNSRSVVLNFYVPHVGVLHGLGGYFETVLYGDIGLSIHPRTKDSISPNMLSWFPLFFPLKASFFSRCFYIKLMLRYLGALIRTGKFGTACLIMAPNRY</sequence>
<evidence type="ECO:0000256" key="4">
    <source>
        <dbReference type="PIRSR" id="PIRSR015894-1"/>
    </source>
</evidence>